<protein>
    <submittedName>
        <fullName evidence="1">Uncharacterized protein</fullName>
    </submittedName>
</protein>
<proteinExistence type="predicted"/>
<dbReference type="AlphaFoldDB" id="A0A426WXL4"/>
<comment type="caution">
    <text evidence="1">The sequence shown here is derived from an EMBL/GenBank/DDBJ whole genome shotgun (WGS) entry which is preliminary data.</text>
</comment>
<reference evidence="1 2" key="1">
    <citation type="journal article" date="2014" name="Agronomy (Basel)">
        <title>A Draft Genome Sequence for Ensete ventricosum, the Drought-Tolerant Tree Against Hunger.</title>
        <authorList>
            <person name="Harrison J."/>
            <person name="Moore K.A."/>
            <person name="Paszkiewicz K."/>
            <person name="Jones T."/>
            <person name="Grant M."/>
            <person name="Ambacheew D."/>
            <person name="Muzemil S."/>
            <person name="Studholme D.J."/>
        </authorList>
    </citation>
    <scope>NUCLEOTIDE SEQUENCE [LARGE SCALE GENOMIC DNA]</scope>
</reference>
<name>A0A426WXL4_ENSVE</name>
<sequence>MTRDRGHPREAKESKAVIPEREPSVRKVATLGPEQARKRVVIEMRREWVDGWGPDGNHRRQQYGFGHTLPWRLHSLAPLIVVFHLSRPLESIELSSHLLLFHFSYSRHHVFFVF</sequence>
<gene>
    <name evidence="1" type="ORF">B296_00056541</name>
</gene>
<evidence type="ECO:0000313" key="2">
    <source>
        <dbReference type="Proteomes" id="UP000287651"/>
    </source>
</evidence>
<evidence type="ECO:0000313" key="1">
    <source>
        <dbReference type="EMBL" id="RRT31979.1"/>
    </source>
</evidence>
<dbReference type="EMBL" id="AMZH03034514">
    <property type="protein sequence ID" value="RRT31979.1"/>
    <property type="molecule type" value="Genomic_DNA"/>
</dbReference>
<accession>A0A426WXL4</accession>
<dbReference type="Proteomes" id="UP000287651">
    <property type="component" value="Unassembled WGS sequence"/>
</dbReference>
<organism evidence="1 2">
    <name type="scientific">Ensete ventricosum</name>
    <name type="common">Abyssinian banana</name>
    <name type="synonym">Musa ensete</name>
    <dbReference type="NCBI Taxonomy" id="4639"/>
    <lineage>
        <taxon>Eukaryota</taxon>
        <taxon>Viridiplantae</taxon>
        <taxon>Streptophyta</taxon>
        <taxon>Embryophyta</taxon>
        <taxon>Tracheophyta</taxon>
        <taxon>Spermatophyta</taxon>
        <taxon>Magnoliopsida</taxon>
        <taxon>Liliopsida</taxon>
        <taxon>Zingiberales</taxon>
        <taxon>Musaceae</taxon>
        <taxon>Ensete</taxon>
    </lineage>
</organism>